<gene>
    <name evidence="2" type="ORF">S40285_00123</name>
</gene>
<proteinExistence type="predicted"/>
<dbReference type="Proteomes" id="UP000028524">
    <property type="component" value="Unassembled WGS sequence"/>
</dbReference>
<name>A0A084QYX2_STAC4</name>
<protein>
    <submittedName>
        <fullName evidence="2">Uncharacterized protein</fullName>
    </submittedName>
</protein>
<dbReference type="HOGENOM" id="CLU_1050424_0_0_1"/>
<feature type="compositionally biased region" description="Basic residues" evidence="1">
    <location>
        <begin position="1"/>
        <end position="11"/>
    </location>
</feature>
<reference evidence="2 3" key="1">
    <citation type="journal article" date="2014" name="BMC Genomics">
        <title>Comparative genome sequencing reveals chemotype-specific gene clusters in the toxigenic black mold Stachybotrys.</title>
        <authorList>
            <person name="Semeiks J."/>
            <person name="Borek D."/>
            <person name="Otwinowski Z."/>
            <person name="Grishin N.V."/>
        </authorList>
    </citation>
    <scope>NUCLEOTIDE SEQUENCE [LARGE SCALE GENOMIC DNA]</scope>
    <source>
        <strain evidence="2 3">IBT 40285</strain>
    </source>
</reference>
<evidence type="ECO:0000313" key="3">
    <source>
        <dbReference type="Proteomes" id="UP000028524"/>
    </source>
</evidence>
<evidence type="ECO:0000313" key="2">
    <source>
        <dbReference type="EMBL" id="KFA69157.1"/>
    </source>
</evidence>
<organism evidence="2 3">
    <name type="scientific">Stachybotrys chlorohalonatus (strain IBT 40285)</name>
    <dbReference type="NCBI Taxonomy" id="1283841"/>
    <lineage>
        <taxon>Eukaryota</taxon>
        <taxon>Fungi</taxon>
        <taxon>Dikarya</taxon>
        <taxon>Ascomycota</taxon>
        <taxon>Pezizomycotina</taxon>
        <taxon>Sordariomycetes</taxon>
        <taxon>Hypocreomycetidae</taxon>
        <taxon>Hypocreales</taxon>
        <taxon>Stachybotryaceae</taxon>
        <taxon>Stachybotrys</taxon>
    </lineage>
</organism>
<feature type="region of interest" description="Disordered" evidence="1">
    <location>
        <begin position="1"/>
        <end position="29"/>
    </location>
</feature>
<dbReference type="STRING" id="1283841.A0A084QYX2"/>
<sequence length="265" mass="30551">MRKYGPARRNGRAQGRRERSTTVSGKIDSRTQDITKSALNGYDAGDAIFKQKLDLKLITKMIQLNEGSANVFWKCGHYRHFRSTWHDEGENLLGEGVQISFFDMPDNVYDELYDIINTDYDCPKSLRGPMTALVHEIYNSSRCPELGTFNGTVLASVFDIASQKREQLVISHTSKVILPAHDYIFKLLDELCPDTNVRDQLWGNVFHELCEQYKHAMKHARFLFEIERSSWPATYNHYFNATLQKKRQHRLAESEGSSRLHSSAK</sequence>
<dbReference type="InParanoid" id="A0A084QYX2"/>
<dbReference type="OrthoDB" id="415706at2759"/>
<keyword evidence="3" id="KW-1185">Reference proteome</keyword>
<accession>A0A084QYX2</accession>
<dbReference type="EMBL" id="KL659601">
    <property type="protein sequence ID" value="KFA69157.1"/>
    <property type="molecule type" value="Genomic_DNA"/>
</dbReference>
<evidence type="ECO:0000256" key="1">
    <source>
        <dbReference type="SAM" id="MobiDB-lite"/>
    </source>
</evidence>
<dbReference type="AlphaFoldDB" id="A0A084QYX2"/>